<dbReference type="Pfam" id="PF01645">
    <property type="entry name" value="Glu_synthase"/>
    <property type="match status" value="1"/>
</dbReference>
<dbReference type="Pfam" id="PF00310">
    <property type="entry name" value="GATase_2"/>
    <property type="match status" value="1"/>
</dbReference>
<keyword evidence="17" id="KW-0411">Iron-sulfur</keyword>
<keyword evidence="18" id="KW-0314">Glutamate biosynthesis</keyword>
<dbReference type="Pfam" id="PF01493">
    <property type="entry name" value="GXGXG"/>
    <property type="match status" value="1"/>
</dbReference>
<comment type="pathway">
    <text evidence="5">Nitrogen metabolism.</text>
</comment>
<comment type="cofactor">
    <cofactor evidence="2">
        <name>[3Fe-4S] cluster</name>
        <dbReference type="ChEBI" id="CHEBI:21137"/>
    </cofactor>
</comment>
<dbReference type="InterPro" id="IPR002489">
    <property type="entry name" value="Glu_synth_asu_C"/>
</dbReference>
<evidence type="ECO:0000256" key="20">
    <source>
        <dbReference type="ARBA" id="ARBA00037898"/>
    </source>
</evidence>
<dbReference type="SUPFAM" id="SSF51395">
    <property type="entry name" value="FMN-linked oxidoreductases"/>
    <property type="match status" value="1"/>
</dbReference>
<evidence type="ECO:0000256" key="24">
    <source>
        <dbReference type="ARBA" id="ARBA00079921"/>
    </source>
</evidence>
<evidence type="ECO:0000256" key="2">
    <source>
        <dbReference type="ARBA" id="ARBA00001927"/>
    </source>
</evidence>
<keyword evidence="11" id="KW-0479">Metal-binding</keyword>
<dbReference type="GO" id="GO:0004355">
    <property type="term" value="F:glutamate synthase (NADPH) activity"/>
    <property type="evidence" value="ECO:0007669"/>
    <property type="project" value="UniProtKB-EC"/>
</dbReference>
<keyword evidence="12" id="KW-0274">FAD</keyword>
<evidence type="ECO:0000259" key="25">
    <source>
        <dbReference type="PROSITE" id="PS51278"/>
    </source>
</evidence>
<dbReference type="STRING" id="40578.Xbed_02526"/>
<evidence type="ECO:0000256" key="5">
    <source>
        <dbReference type="ARBA" id="ARBA00004909"/>
    </source>
</evidence>
<evidence type="ECO:0000256" key="13">
    <source>
        <dbReference type="ARBA" id="ARBA00022857"/>
    </source>
</evidence>
<dbReference type="InterPro" id="IPR013785">
    <property type="entry name" value="Aldolase_TIM"/>
</dbReference>
<keyword evidence="19" id="KW-0003">3Fe-4S</keyword>
<proteinExistence type="inferred from homology"/>
<dbReference type="FunFam" id="3.60.20.10:FF:000001">
    <property type="entry name" value="Glutamate synthase, large subunit"/>
    <property type="match status" value="1"/>
</dbReference>
<keyword evidence="16" id="KW-0408">Iron</keyword>
<evidence type="ECO:0000256" key="12">
    <source>
        <dbReference type="ARBA" id="ARBA00022827"/>
    </source>
</evidence>
<dbReference type="NCBIfam" id="NF008730">
    <property type="entry name" value="PRK11750.1"/>
    <property type="match status" value="1"/>
</dbReference>
<dbReference type="InterPro" id="IPR029055">
    <property type="entry name" value="Ntn_hydrolases_N"/>
</dbReference>
<dbReference type="InterPro" id="IPR002932">
    <property type="entry name" value="Glu_synthdom"/>
</dbReference>
<keyword evidence="15" id="KW-0560">Oxidoreductase</keyword>
<comment type="function">
    <text evidence="22">Catalyzes the conversion of L-glutamine and 2-oxoglutarate into two molecules of L-glutamate.</text>
</comment>
<dbReference type="Gene3D" id="3.20.20.70">
    <property type="entry name" value="Aldolase class I"/>
    <property type="match status" value="2"/>
</dbReference>
<evidence type="ECO:0000256" key="16">
    <source>
        <dbReference type="ARBA" id="ARBA00023004"/>
    </source>
</evidence>
<dbReference type="PANTHER" id="PTHR11938:SF148">
    <property type="entry name" value="GLUTAMATE SYNTHASE [NADPH] LARGE CHAIN"/>
    <property type="match status" value="1"/>
</dbReference>
<organism evidence="26 27">
    <name type="scientific">Xenorhabdus beddingii</name>
    <dbReference type="NCBI Taxonomy" id="40578"/>
    <lineage>
        <taxon>Bacteria</taxon>
        <taxon>Pseudomonadati</taxon>
        <taxon>Pseudomonadota</taxon>
        <taxon>Gammaproteobacteria</taxon>
        <taxon>Enterobacterales</taxon>
        <taxon>Morganellaceae</taxon>
        <taxon>Xenorhabdus</taxon>
    </lineage>
</organism>
<dbReference type="SUPFAM" id="SSF69336">
    <property type="entry name" value="Alpha subunit of glutamate synthase, C-terminal domain"/>
    <property type="match status" value="1"/>
</dbReference>
<dbReference type="FunFam" id="2.160.20.60:FF:000002">
    <property type="entry name" value="Glutamate synthase, large subunit"/>
    <property type="match status" value="1"/>
</dbReference>
<dbReference type="GO" id="GO:0006537">
    <property type="term" value="P:glutamate biosynthetic process"/>
    <property type="evidence" value="ECO:0007669"/>
    <property type="project" value="UniProtKB-KW"/>
</dbReference>
<evidence type="ECO:0000256" key="3">
    <source>
        <dbReference type="ARBA" id="ARBA00001974"/>
    </source>
</evidence>
<dbReference type="InterPro" id="IPR006982">
    <property type="entry name" value="Glu_synth_centr_N"/>
</dbReference>
<dbReference type="FunFam" id="3.20.20.70:FF:000109">
    <property type="entry name" value="Glutamate synthase, large subunit"/>
    <property type="match status" value="1"/>
</dbReference>
<protein>
    <recommendedName>
        <fullName evidence="23">Glutamate synthase [NADPH] large chain</fullName>
        <ecNumber evidence="7">1.4.1.13</ecNumber>
    </recommendedName>
    <alternativeName>
        <fullName evidence="24">Glutamate synthase subunit alpha</fullName>
    </alternativeName>
</protein>
<evidence type="ECO:0000256" key="1">
    <source>
        <dbReference type="ARBA" id="ARBA00001917"/>
    </source>
</evidence>
<dbReference type="PROSITE" id="PS51278">
    <property type="entry name" value="GATASE_TYPE_2"/>
    <property type="match status" value="1"/>
</dbReference>
<dbReference type="SUPFAM" id="SSF56235">
    <property type="entry name" value="N-terminal nucleophile aminohydrolases (Ntn hydrolases)"/>
    <property type="match status" value="1"/>
</dbReference>
<evidence type="ECO:0000256" key="18">
    <source>
        <dbReference type="ARBA" id="ARBA00023164"/>
    </source>
</evidence>
<keyword evidence="14" id="KW-0315">Glutamine amidotransferase</keyword>
<evidence type="ECO:0000256" key="22">
    <source>
        <dbReference type="ARBA" id="ARBA00053198"/>
    </source>
</evidence>
<comment type="similarity">
    <text evidence="6">Belongs to the glutamate synthase family.</text>
</comment>
<comment type="catalytic activity">
    <reaction evidence="21">
        <text>2 L-glutamate + NADP(+) = L-glutamine + 2-oxoglutarate + NADPH + H(+)</text>
        <dbReference type="Rhea" id="RHEA:15501"/>
        <dbReference type="ChEBI" id="CHEBI:15378"/>
        <dbReference type="ChEBI" id="CHEBI:16810"/>
        <dbReference type="ChEBI" id="CHEBI:29985"/>
        <dbReference type="ChEBI" id="CHEBI:57783"/>
        <dbReference type="ChEBI" id="CHEBI:58349"/>
        <dbReference type="ChEBI" id="CHEBI:58359"/>
        <dbReference type="EC" id="1.4.1.13"/>
    </reaction>
</comment>
<dbReference type="PANTHER" id="PTHR11938">
    <property type="entry name" value="FAD NADPH DEHYDROGENASE/OXIDOREDUCTASE"/>
    <property type="match status" value="1"/>
</dbReference>
<accession>A0A1Y2SNN2</accession>
<dbReference type="CDD" id="cd00982">
    <property type="entry name" value="gltB_C"/>
    <property type="match status" value="1"/>
</dbReference>
<keyword evidence="10" id="KW-0288">FMN</keyword>
<dbReference type="InterPro" id="IPR017932">
    <property type="entry name" value="GATase_2_dom"/>
</dbReference>
<evidence type="ECO:0000256" key="15">
    <source>
        <dbReference type="ARBA" id="ARBA00023002"/>
    </source>
</evidence>
<evidence type="ECO:0000256" key="10">
    <source>
        <dbReference type="ARBA" id="ARBA00022643"/>
    </source>
</evidence>
<sequence length="1490" mass="163941">MLYNKMLSNNLQEKDNCGFGLIAHIEGEPSHKVVRTAIHALARMQHRGAILADGKTGDGCGLLMQKPDRFFQMVASEQSWRLAKNYAVGMLFLSQDAKIAQSCRDIIEQELQNETLSIVGWREVPINRDVLGEIALSSLPRIEQIFINAPAGWRSQDLERRLFVARRRIEKRITDHDFYICSLSNLVTIYKGLCMAADLPRFYPDLADLRMESSICLFHQRFSTNTVPRWPLAQPFRYLAHNGEINTITGNREWAKARAYKFRTPLIPDLHTAAPFVNETGSDSSSLDNMLELFLNGGMDLIRAMRLLVPPAWQNNPDMDDDLRAFFDFNSMHMEPWDGPAGIVISDGRYAACNLDRNGLRPARYVITTDKLITCASEIGIWDYQPDEVVEKGRVGPGELMVIDTYEGRILHSAETDHDLKGRHPYKEWLEKNVKRLTPFEELPEDQVGQRDLDDRRLATYHKQFAYSSEELDQVIRTLGENAQEATGSMGDDTPFAVLSSRPRIIYDYFRQQFAQVTNPPIDPLREAHVMSLATRIGREMNVFCEAEGQAHRLSFESPVLLYSDFVQLTTQQEPYYRADTLDLTFNPQETSLKNAVSTLCERAEELVRNGAVLLVLSDRNISSEKLPIPAPMAVGAIQHCLVEKNLRCDANLIVETASARDPHHFAVLLGFGATAVYPYLAYESLGKMVDDGTINTPYARVMLNYRNGVNKGLYKIMSKMGISTISSYRCSKLFEAVGLHPDVTNICFNGVVSRIGGADFSDFEQDLRNLSKRAWLHRHPIDQGGLLKYVHNGEYHAYNPDVVNTLQAAVHSGKYSDYQKYTALVNGRPVTTLRDLLAIAPKGEPIAIEDVEPAEALFKRFDTAAMSIGALSPEAHESLAEAMNALGGFSNSGEGGEDPARYGTKKVSRIKQVASGRFGVTPAYLVSADVIQIKVAQGAKPGEGGQLPGDKVTPYIAKLRYSVPGVTLISPPPHHDIYSIEDLAQLIFDLKQVNPKALISVKLVSEPGVGTIATGVAKAYADLITIAGYDGGTGASPLSSVKYAGCPWELGLVETQQALVANGLRHKIRLQVDGGLKTGLDIIKAAILGAESFGFGTGPMVALGCKYLRICHLNNCATGVATQDEKLRQSHYHGLPERVINYFRFIAQETRELMAQLGVRQLIDLIGRTDLLDILEGISAKQSKLNLAPLLETATPHAGKDLYCTEDNPPFDHGELNKSIVTHAMPYVKNSQSKTFYFDIQNTDRSVGASLSGEIAARYGDQGLAADPIKLHFTGTAGQSFGVWNASGVELTLTGDANDYVGKGMAGGRIVIRPPVGSAFKSHEATIIGNTCLYGATGGKLFAAGRAGERFAVRNSGALTVIEGIGDNGCEYMTGGIVCVLGSTGVNFGAGMTGGFAYVLDESDDFRKRVNPELVEVLSMGSLTIHQEHLRGLITEHVRLTGSQQGESLLENWSQWVNKFALVKPKSSDISALLGHRSRSSAELRVQAQ</sequence>
<evidence type="ECO:0000256" key="23">
    <source>
        <dbReference type="ARBA" id="ARBA00072108"/>
    </source>
</evidence>
<evidence type="ECO:0000256" key="21">
    <source>
        <dbReference type="ARBA" id="ARBA00048151"/>
    </source>
</evidence>
<dbReference type="InterPro" id="IPR036485">
    <property type="entry name" value="Glu_synth_asu_C_sf"/>
</dbReference>
<evidence type="ECO:0000256" key="8">
    <source>
        <dbReference type="ARBA" id="ARBA00022605"/>
    </source>
</evidence>
<dbReference type="Proteomes" id="UP000194204">
    <property type="component" value="Unassembled WGS sequence"/>
</dbReference>
<reference evidence="26 27" key="1">
    <citation type="submission" date="2017-01" db="EMBL/GenBank/DDBJ databases">
        <title>Deconstructing symbiosis and pathogenesis requirements using a combined genomic-metabolomic approach.</title>
        <authorList>
            <person name="Tobias N.J."/>
            <person name="Wolff H."/>
            <person name="Djahanschiri B."/>
            <person name="Ebersberger I."/>
            <person name="Bode H.B."/>
        </authorList>
    </citation>
    <scope>NUCLEOTIDE SEQUENCE [LARGE SCALE GENOMIC DNA]</scope>
    <source>
        <strain evidence="26 27">DSM 4764</strain>
    </source>
</reference>
<dbReference type="Gene3D" id="3.60.20.10">
    <property type="entry name" value="Glutamine Phosphoribosylpyrophosphate, subunit 1, domain 1"/>
    <property type="match status" value="1"/>
</dbReference>
<evidence type="ECO:0000313" key="26">
    <source>
        <dbReference type="EMBL" id="OTA19308.1"/>
    </source>
</evidence>
<name>A0A1Y2SNN2_9GAMM</name>
<evidence type="ECO:0000256" key="14">
    <source>
        <dbReference type="ARBA" id="ARBA00022962"/>
    </source>
</evidence>
<feature type="domain" description="Glutamine amidotransferase type-2" evidence="25">
    <location>
        <begin position="17"/>
        <end position="406"/>
    </location>
</feature>
<keyword evidence="8" id="KW-0028">Amino-acid biosynthesis</keyword>
<evidence type="ECO:0000313" key="27">
    <source>
        <dbReference type="Proteomes" id="UP000194204"/>
    </source>
</evidence>
<evidence type="ECO:0000256" key="4">
    <source>
        <dbReference type="ARBA" id="ARBA00004802"/>
    </source>
</evidence>
<dbReference type="Pfam" id="PF04898">
    <property type="entry name" value="Glu_syn_central"/>
    <property type="match status" value="1"/>
</dbReference>
<dbReference type="Gene3D" id="2.160.20.60">
    <property type="entry name" value="Glutamate synthase, alpha subunit, C-terminal domain"/>
    <property type="match status" value="1"/>
</dbReference>
<dbReference type="InterPro" id="IPR050711">
    <property type="entry name" value="ET-N_metabolism_enzyme"/>
</dbReference>
<dbReference type="EMBL" id="MUBK01000020">
    <property type="protein sequence ID" value="OTA19308.1"/>
    <property type="molecule type" value="Genomic_DNA"/>
</dbReference>
<gene>
    <name evidence="26" type="ORF">Xbed_02526</name>
</gene>
<evidence type="ECO:0000256" key="6">
    <source>
        <dbReference type="ARBA" id="ARBA00009716"/>
    </source>
</evidence>
<evidence type="ECO:0000256" key="7">
    <source>
        <dbReference type="ARBA" id="ARBA00012079"/>
    </source>
</evidence>
<comment type="pathway">
    <text evidence="4">Energy metabolism; nitrogen metabolism.</text>
</comment>
<comment type="pathway">
    <text evidence="20">Amino-acid biosynthesis; L-glutamate biosynthesis via GLT pathway; L-glutamate from 2-oxoglutarate and L-glutamine (NADP(+) route): step 1/1.</text>
</comment>
<comment type="caution">
    <text evidence="26">The sequence shown here is derived from an EMBL/GenBank/DDBJ whole genome shotgun (WGS) entry which is preliminary data.</text>
</comment>
<keyword evidence="27" id="KW-1185">Reference proteome</keyword>
<evidence type="ECO:0000256" key="11">
    <source>
        <dbReference type="ARBA" id="ARBA00022723"/>
    </source>
</evidence>
<comment type="cofactor">
    <cofactor evidence="3">
        <name>FAD</name>
        <dbReference type="ChEBI" id="CHEBI:57692"/>
    </cofactor>
</comment>
<evidence type="ECO:0000256" key="9">
    <source>
        <dbReference type="ARBA" id="ARBA00022630"/>
    </source>
</evidence>
<evidence type="ECO:0000256" key="19">
    <source>
        <dbReference type="ARBA" id="ARBA00023291"/>
    </source>
</evidence>
<dbReference type="GO" id="GO:0046872">
    <property type="term" value="F:metal ion binding"/>
    <property type="evidence" value="ECO:0007669"/>
    <property type="project" value="UniProtKB-KW"/>
</dbReference>
<comment type="cofactor">
    <cofactor evidence="1">
        <name>FMN</name>
        <dbReference type="ChEBI" id="CHEBI:58210"/>
    </cofactor>
</comment>
<dbReference type="EC" id="1.4.1.13" evidence="7"/>
<evidence type="ECO:0000256" key="17">
    <source>
        <dbReference type="ARBA" id="ARBA00023014"/>
    </source>
</evidence>
<dbReference type="GO" id="GO:0019676">
    <property type="term" value="P:ammonia assimilation cycle"/>
    <property type="evidence" value="ECO:0007669"/>
    <property type="project" value="TreeGrafter"/>
</dbReference>
<dbReference type="CDD" id="cd00713">
    <property type="entry name" value="GltS"/>
    <property type="match status" value="1"/>
</dbReference>
<dbReference type="CDD" id="cd02808">
    <property type="entry name" value="GltS_FMN"/>
    <property type="match status" value="1"/>
</dbReference>
<dbReference type="GO" id="GO:0051538">
    <property type="term" value="F:3 iron, 4 sulfur cluster binding"/>
    <property type="evidence" value="ECO:0007669"/>
    <property type="project" value="UniProtKB-KW"/>
</dbReference>
<keyword evidence="9" id="KW-0285">Flavoprotein</keyword>
<keyword evidence="13" id="KW-0521">NADP</keyword>
<dbReference type="FunFam" id="3.20.20.70:FF:000061">
    <property type="entry name" value="Glutamate synthase large subunit"/>
    <property type="match status" value="1"/>
</dbReference>